<comment type="caution">
    <text evidence="3">The sequence shown here is derived from an EMBL/GenBank/DDBJ whole genome shotgun (WGS) entry which is preliminary data.</text>
</comment>
<dbReference type="PANTHER" id="PTHR46558">
    <property type="entry name" value="TRACRIPTIONAL REGULATORY PROTEIN-RELATED-RELATED"/>
    <property type="match status" value="1"/>
</dbReference>
<dbReference type="OrthoDB" id="671638at2"/>
<reference evidence="3 4" key="1">
    <citation type="submission" date="2019-02" db="EMBL/GenBank/DDBJ databases">
        <title>Pedobacter kyonggii whole genome sequence analysis.</title>
        <authorList>
            <person name="Dahal R.H."/>
        </authorList>
    </citation>
    <scope>NUCLEOTIDE SEQUENCE [LARGE SCALE GENOMIC DNA]</scope>
    <source>
        <strain evidence="3 4">K-4-11-1</strain>
    </source>
</reference>
<dbReference type="Proteomes" id="UP000291819">
    <property type="component" value="Unassembled WGS sequence"/>
</dbReference>
<dbReference type="InterPro" id="IPR001387">
    <property type="entry name" value="Cro/C1-type_HTH"/>
</dbReference>
<evidence type="ECO:0000313" key="4">
    <source>
        <dbReference type="Proteomes" id="UP000291819"/>
    </source>
</evidence>
<feature type="domain" description="HTH cro/C1-type" evidence="2">
    <location>
        <begin position="59"/>
        <end position="102"/>
    </location>
</feature>
<dbReference type="GO" id="GO:0003677">
    <property type="term" value="F:DNA binding"/>
    <property type="evidence" value="ECO:0007669"/>
    <property type="project" value="UniProtKB-KW"/>
</dbReference>
<accession>A0A4Q9H946</accession>
<keyword evidence="1" id="KW-0238">DNA-binding</keyword>
<dbReference type="SUPFAM" id="SSF47413">
    <property type="entry name" value="lambda repressor-like DNA-binding domains"/>
    <property type="match status" value="2"/>
</dbReference>
<sequence length="106" mass="12230">MELKLRQTELAVICGVSEDCVRNWEKNRSTPQIQFFPRVINFLNYIPFEVNLTTLSGKLKAHRHINGLSQKQFGKILGVDGATVCSWELEENKPHKEIMEKLDSML</sequence>
<dbReference type="EMBL" id="SIXF01000024">
    <property type="protein sequence ID" value="TBO40406.1"/>
    <property type="molecule type" value="Genomic_DNA"/>
</dbReference>
<proteinExistence type="predicted"/>
<protein>
    <submittedName>
        <fullName evidence="3">Transcriptional regulator</fullName>
    </submittedName>
</protein>
<feature type="domain" description="HTH cro/C1-type" evidence="2">
    <location>
        <begin position="2"/>
        <end position="55"/>
    </location>
</feature>
<name>A0A4Q9H946_9SPHI</name>
<dbReference type="PROSITE" id="PS50943">
    <property type="entry name" value="HTH_CROC1"/>
    <property type="match status" value="2"/>
</dbReference>
<evidence type="ECO:0000259" key="2">
    <source>
        <dbReference type="PROSITE" id="PS50943"/>
    </source>
</evidence>
<keyword evidence="4" id="KW-1185">Reference proteome</keyword>
<evidence type="ECO:0000256" key="1">
    <source>
        <dbReference type="ARBA" id="ARBA00023125"/>
    </source>
</evidence>
<organism evidence="3 4">
    <name type="scientific">Pedobacter kyonggii</name>
    <dbReference type="NCBI Taxonomy" id="1926871"/>
    <lineage>
        <taxon>Bacteria</taxon>
        <taxon>Pseudomonadati</taxon>
        <taxon>Bacteroidota</taxon>
        <taxon>Sphingobacteriia</taxon>
        <taxon>Sphingobacteriales</taxon>
        <taxon>Sphingobacteriaceae</taxon>
        <taxon>Pedobacter</taxon>
    </lineage>
</organism>
<evidence type="ECO:0000313" key="3">
    <source>
        <dbReference type="EMBL" id="TBO40406.1"/>
    </source>
</evidence>
<dbReference type="CDD" id="cd00093">
    <property type="entry name" value="HTH_XRE"/>
    <property type="match status" value="2"/>
</dbReference>
<dbReference type="AlphaFoldDB" id="A0A4Q9H946"/>
<dbReference type="InterPro" id="IPR010982">
    <property type="entry name" value="Lambda_DNA-bd_dom_sf"/>
</dbReference>
<gene>
    <name evidence="3" type="ORF">EYS08_19200</name>
</gene>
<dbReference type="Gene3D" id="1.10.260.40">
    <property type="entry name" value="lambda repressor-like DNA-binding domains"/>
    <property type="match status" value="2"/>
</dbReference>
<dbReference type="PANTHER" id="PTHR46558:SF4">
    <property type="entry name" value="DNA-BIDING PHAGE PROTEIN"/>
    <property type="match status" value="1"/>
</dbReference>